<dbReference type="InterPro" id="IPR013655">
    <property type="entry name" value="PAS_fold_3"/>
</dbReference>
<keyword evidence="2" id="KW-1003">Cell membrane</keyword>
<protein>
    <submittedName>
        <fullName evidence="10">PAS domain S-box protein</fullName>
    </submittedName>
</protein>
<accession>A0A8J6NHQ3</accession>
<dbReference type="NCBIfam" id="TIGR00229">
    <property type="entry name" value="sensory_box"/>
    <property type="match status" value="3"/>
</dbReference>
<dbReference type="InterPro" id="IPR001610">
    <property type="entry name" value="PAC"/>
</dbReference>
<dbReference type="InterPro" id="IPR000700">
    <property type="entry name" value="PAS-assoc_C"/>
</dbReference>
<feature type="domain" description="PAC" evidence="9">
    <location>
        <begin position="400"/>
        <end position="452"/>
    </location>
</feature>
<dbReference type="PANTHER" id="PTHR44757">
    <property type="entry name" value="DIGUANYLATE CYCLASE DGCP"/>
    <property type="match status" value="1"/>
</dbReference>
<sequence>MIHTSFIGLLNNAAYLLAIVLLYDSFARKSSDATMKSLLLQGGLLGGVGIAVMSTPWVLQAGAIFDTRSVVLSIGGLFFGLIPTVTAVIITGLFRFFQGGIGAFTGISVIITSGLIGLLWQKKRKKSLERISGIELYLFGVVVGVNMLLWMLTLPPDIARKVLKNISLPVMFIYPLATLSMGSLLRMRLIRKQENMALQQSEDRFRAFYELNLVGLALTSPEKGWLSVNQGLCTMLGYQEEELKKMTWAELTHPEDIEVDVLQFEKMLAGTINGYEMEKRFISKDGAVVFAKLVVRCVRKEGGAVDYVVAMVEDITHRKNLENELVNKEKLFRSLIENQRELIVSFDGDFHLLYANPAYCQTFGKTEEELVGSSFMPIIHEDDQQRVKSSLERLKKPPHNSRHEERARTVLGWRWFEWQVEAMLDEAGAITGTVAVGRDITAQKAAEQALEKSTDEWNYAMDFFEDAIYLIDLDDKILRANQAFYTLTGLSSTEAIGRDITTIIHPQGEPDPCPVCQARINREDAFVSMEHDHPDNPIGKPIEVMVKMIRNEGGEVVSVLMGIHDLSRQRHLEQEIIKHRDHLEELVKERTAQLQEKNIQLHELNKHFTGRELRMAELKEEIELLKKKAEQ</sequence>
<dbReference type="Pfam" id="PF07694">
    <property type="entry name" value="5TM-5TMR_LYT"/>
    <property type="match status" value="1"/>
</dbReference>
<dbReference type="SMART" id="SM00091">
    <property type="entry name" value="PAS"/>
    <property type="match status" value="3"/>
</dbReference>
<dbReference type="CDD" id="cd00130">
    <property type="entry name" value="PAS"/>
    <property type="match status" value="3"/>
</dbReference>
<dbReference type="PROSITE" id="PS50113">
    <property type="entry name" value="PAC"/>
    <property type="match status" value="2"/>
</dbReference>
<dbReference type="Pfam" id="PF13426">
    <property type="entry name" value="PAS_9"/>
    <property type="match status" value="1"/>
</dbReference>
<dbReference type="InterPro" id="IPR000014">
    <property type="entry name" value="PAS"/>
</dbReference>
<feature type="coiled-coil region" evidence="6">
    <location>
        <begin position="569"/>
        <end position="628"/>
    </location>
</feature>
<evidence type="ECO:0000256" key="2">
    <source>
        <dbReference type="ARBA" id="ARBA00022475"/>
    </source>
</evidence>
<reference evidence="10 11" key="1">
    <citation type="submission" date="2020-08" db="EMBL/GenBank/DDBJ databases">
        <title>Bridging the membrane lipid divide: bacteria of the FCB group superphylum have the potential to synthesize archaeal ether lipids.</title>
        <authorList>
            <person name="Villanueva L."/>
            <person name="Von Meijenfeldt F.A.B."/>
            <person name="Westbye A.B."/>
            <person name="Yadav S."/>
            <person name="Hopmans E.C."/>
            <person name="Dutilh B.E."/>
            <person name="Sinninghe Damste J.S."/>
        </authorList>
    </citation>
    <scope>NUCLEOTIDE SEQUENCE [LARGE SCALE GENOMIC DNA]</scope>
    <source>
        <strain evidence="10">NIOZ-UU47</strain>
    </source>
</reference>
<evidence type="ECO:0000259" key="9">
    <source>
        <dbReference type="PROSITE" id="PS50113"/>
    </source>
</evidence>
<feature type="transmembrane region" description="Helical" evidence="7">
    <location>
        <begin position="71"/>
        <end position="94"/>
    </location>
</feature>
<name>A0A8J6NHQ3_9BACT</name>
<dbReference type="PROSITE" id="PS50112">
    <property type="entry name" value="PAS"/>
    <property type="match status" value="3"/>
</dbReference>
<dbReference type="InterPro" id="IPR035965">
    <property type="entry name" value="PAS-like_dom_sf"/>
</dbReference>
<dbReference type="SUPFAM" id="SSF55785">
    <property type="entry name" value="PYP-like sensor domain (PAS domain)"/>
    <property type="match status" value="3"/>
</dbReference>
<dbReference type="Proteomes" id="UP000614424">
    <property type="component" value="Unassembled WGS sequence"/>
</dbReference>
<dbReference type="Gene3D" id="3.30.450.20">
    <property type="entry name" value="PAS domain"/>
    <property type="match status" value="3"/>
</dbReference>
<feature type="domain" description="PAS" evidence="8">
    <location>
        <begin position="328"/>
        <end position="398"/>
    </location>
</feature>
<evidence type="ECO:0000256" key="4">
    <source>
        <dbReference type="ARBA" id="ARBA00022989"/>
    </source>
</evidence>
<evidence type="ECO:0000259" key="8">
    <source>
        <dbReference type="PROSITE" id="PS50112"/>
    </source>
</evidence>
<dbReference type="GO" id="GO:0000155">
    <property type="term" value="F:phosphorelay sensor kinase activity"/>
    <property type="evidence" value="ECO:0007669"/>
    <property type="project" value="InterPro"/>
</dbReference>
<evidence type="ECO:0000256" key="5">
    <source>
        <dbReference type="ARBA" id="ARBA00023136"/>
    </source>
</evidence>
<comment type="subcellular location">
    <subcellularLocation>
        <location evidence="1">Cell membrane</location>
        <topology evidence="1">Multi-pass membrane protein</topology>
    </subcellularLocation>
</comment>
<evidence type="ECO:0000256" key="3">
    <source>
        <dbReference type="ARBA" id="ARBA00022692"/>
    </source>
</evidence>
<dbReference type="Pfam" id="PF08448">
    <property type="entry name" value="PAS_4"/>
    <property type="match status" value="1"/>
</dbReference>
<dbReference type="PANTHER" id="PTHR44757:SF2">
    <property type="entry name" value="BIOFILM ARCHITECTURE MAINTENANCE PROTEIN MBAA"/>
    <property type="match status" value="1"/>
</dbReference>
<dbReference type="GO" id="GO:0005886">
    <property type="term" value="C:plasma membrane"/>
    <property type="evidence" value="ECO:0007669"/>
    <property type="project" value="UniProtKB-SubCell"/>
</dbReference>
<feature type="transmembrane region" description="Helical" evidence="7">
    <location>
        <begin position="100"/>
        <end position="120"/>
    </location>
</feature>
<dbReference type="InterPro" id="IPR052155">
    <property type="entry name" value="Biofilm_reg_signaling"/>
</dbReference>
<feature type="transmembrane region" description="Helical" evidence="7">
    <location>
        <begin position="7"/>
        <end position="26"/>
    </location>
</feature>
<evidence type="ECO:0000313" key="10">
    <source>
        <dbReference type="EMBL" id="MBC8318714.1"/>
    </source>
</evidence>
<evidence type="ECO:0000256" key="6">
    <source>
        <dbReference type="SAM" id="Coils"/>
    </source>
</evidence>
<evidence type="ECO:0000256" key="7">
    <source>
        <dbReference type="SAM" id="Phobius"/>
    </source>
</evidence>
<keyword evidence="6" id="KW-0175">Coiled coil</keyword>
<dbReference type="InterPro" id="IPR013656">
    <property type="entry name" value="PAS_4"/>
</dbReference>
<feature type="transmembrane region" description="Helical" evidence="7">
    <location>
        <begin position="166"/>
        <end position="185"/>
    </location>
</feature>
<organism evidence="10 11">
    <name type="scientific">Candidatus Desulfobia pelagia</name>
    <dbReference type="NCBI Taxonomy" id="2841692"/>
    <lineage>
        <taxon>Bacteria</taxon>
        <taxon>Pseudomonadati</taxon>
        <taxon>Thermodesulfobacteriota</taxon>
        <taxon>Desulfobulbia</taxon>
        <taxon>Desulfobulbales</taxon>
        <taxon>Desulfobulbaceae</taxon>
        <taxon>Candidatus Desulfobia</taxon>
    </lineage>
</organism>
<evidence type="ECO:0000256" key="1">
    <source>
        <dbReference type="ARBA" id="ARBA00004651"/>
    </source>
</evidence>
<comment type="caution">
    <text evidence="10">The sequence shown here is derived from an EMBL/GenBank/DDBJ whole genome shotgun (WGS) entry which is preliminary data.</text>
</comment>
<keyword evidence="5 7" id="KW-0472">Membrane</keyword>
<dbReference type="AlphaFoldDB" id="A0A8J6NHQ3"/>
<proteinExistence type="predicted"/>
<dbReference type="InterPro" id="IPR011620">
    <property type="entry name" value="Sig_transdc_His_kinase_LytS_TM"/>
</dbReference>
<dbReference type="SMART" id="SM00086">
    <property type="entry name" value="PAC"/>
    <property type="match status" value="2"/>
</dbReference>
<gene>
    <name evidence="10" type="ORF">H8E41_12485</name>
</gene>
<keyword evidence="3 7" id="KW-0812">Transmembrane</keyword>
<feature type="domain" description="PAS" evidence="8">
    <location>
        <begin position="453"/>
        <end position="507"/>
    </location>
</feature>
<keyword evidence="4 7" id="KW-1133">Transmembrane helix</keyword>
<feature type="transmembrane region" description="Helical" evidence="7">
    <location>
        <begin position="132"/>
        <end position="154"/>
    </location>
</feature>
<dbReference type="Pfam" id="PF08447">
    <property type="entry name" value="PAS_3"/>
    <property type="match status" value="1"/>
</dbReference>
<feature type="transmembrane region" description="Helical" evidence="7">
    <location>
        <begin position="38"/>
        <end position="59"/>
    </location>
</feature>
<evidence type="ECO:0000313" key="11">
    <source>
        <dbReference type="Proteomes" id="UP000614424"/>
    </source>
</evidence>
<dbReference type="EMBL" id="JACNJZ010000181">
    <property type="protein sequence ID" value="MBC8318714.1"/>
    <property type="molecule type" value="Genomic_DNA"/>
</dbReference>
<feature type="domain" description="PAC" evidence="9">
    <location>
        <begin position="275"/>
        <end position="327"/>
    </location>
</feature>
<feature type="domain" description="PAS" evidence="8">
    <location>
        <begin position="201"/>
        <end position="271"/>
    </location>
</feature>
<dbReference type="GO" id="GO:0071555">
    <property type="term" value="P:cell wall organization"/>
    <property type="evidence" value="ECO:0007669"/>
    <property type="project" value="InterPro"/>
</dbReference>